<sequence length="189" mass="20985">MDAAAVSAAFAEQRTAREDPRLPFALVAFYHASWCPHSAALRPVIERLPQYFSQDVVFVAINYDLLTYSHLFHLAVWSLPAVKLRTENRSSRYSGNRTLVDLATFVSSITGLEPLVWPNATNVCYGRAHNQSCPYAAEANAVAPHQIAELAHGPWMWLSVALLVAVCLEQGMKMYHRRYVAAPLVADTG</sequence>
<accession>A0AAW1PT86</accession>
<keyword evidence="6" id="KW-0325">Glycoprotein</keyword>
<keyword evidence="4" id="KW-1133">Transmembrane helix</keyword>
<dbReference type="Gene3D" id="3.40.30.10">
    <property type="entry name" value="Glutaredoxin"/>
    <property type="match status" value="1"/>
</dbReference>
<evidence type="ECO:0000313" key="8">
    <source>
        <dbReference type="EMBL" id="KAK9811354.1"/>
    </source>
</evidence>
<keyword evidence="9" id="KW-1185">Reference proteome</keyword>
<dbReference type="PROSITE" id="PS51352">
    <property type="entry name" value="THIOREDOXIN_2"/>
    <property type="match status" value="1"/>
</dbReference>
<dbReference type="InterPro" id="IPR044606">
    <property type="entry name" value="APRL4/6"/>
</dbReference>
<gene>
    <name evidence="8" type="ORF">WJX72_002342</name>
</gene>
<keyword evidence="3" id="KW-0732">Signal</keyword>
<dbReference type="EMBL" id="JALJOR010000009">
    <property type="protein sequence ID" value="KAK9811354.1"/>
    <property type="molecule type" value="Genomic_DNA"/>
</dbReference>
<dbReference type="AlphaFoldDB" id="A0AAW1PT86"/>
<evidence type="ECO:0000256" key="6">
    <source>
        <dbReference type="ARBA" id="ARBA00023180"/>
    </source>
</evidence>
<dbReference type="Pfam" id="PF00085">
    <property type="entry name" value="Thioredoxin"/>
    <property type="match status" value="1"/>
</dbReference>
<dbReference type="InterPro" id="IPR013766">
    <property type="entry name" value="Thioredoxin_domain"/>
</dbReference>
<evidence type="ECO:0000256" key="2">
    <source>
        <dbReference type="ARBA" id="ARBA00022692"/>
    </source>
</evidence>
<evidence type="ECO:0000256" key="3">
    <source>
        <dbReference type="ARBA" id="ARBA00022729"/>
    </source>
</evidence>
<evidence type="ECO:0000256" key="5">
    <source>
        <dbReference type="ARBA" id="ARBA00023136"/>
    </source>
</evidence>
<dbReference type="InterPro" id="IPR036249">
    <property type="entry name" value="Thioredoxin-like_sf"/>
</dbReference>
<dbReference type="PANTHER" id="PTHR46854">
    <property type="entry name" value="5'-ADENYLYLSULFATE REDUCTASE-LIKE 4-RELATED"/>
    <property type="match status" value="1"/>
</dbReference>
<dbReference type="Proteomes" id="UP001489004">
    <property type="component" value="Unassembled WGS sequence"/>
</dbReference>
<comment type="subcellular location">
    <subcellularLocation>
        <location evidence="1">Membrane</location>
        <topology evidence="1">Single-pass membrane protein</topology>
    </subcellularLocation>
</comment>
<feature type="domain" description="Thioredoxin" evidence="7">
    <location>
        <begin position="1"/>
        <end position="111"/>
    </location>
</feature>
<proteinExistence type="predicted"/>
<dbReference type="GO" id="GO:0016020">
    <property type="term" value="C:membrane"/>
    <property type="evidence" value="ECO:0007669"/>
    <property type="project" value="UniProtKB-SubCell"/>
</dbReference>
<keyword evidence="5" id="KW-0472">Membrane</keyword>
<dbReference type="SUPFAM" id="SSF52833">
    <property type="entry name" value="Thioredoxin-like"/>
    <property type="match status" value="1"/>
</dbReference>
<comment type="caution">
    <text evidence="8">The sequence shown here is derived from an EMBL/GenBank/DDBJ whole genome shotgun (WGS) entry which is preliminary data.</text>
</comment>
<evidence type="ECO:0000256" key="4">
    <source>
        <dbReference type="ARBA" id="ARBA00022989"/>
    </source>
</evidence>
<reference evidence="8 9" key="1">
    <citation type="journal article" date="2024" name="Nat. Commun.">
        <title>Phylogenomics reveals the evolutionary origins of lichenization in chlorophyte algae.</title>
        <authorList>
            <person name="Puginier C."/>
            <person name="Libourel C."/>
            <person name="Otte J."/>
            <person name="Skaloud P."/>
            <person name="Haon M."/>
            <person name="Grisel S."/>
            <person name="Petersen M."/>
            <person name="Berrin J.G."/>
            <person name="Delaux P.M."/>
            <person name="Dal Grande F."/>
            <person name="Keller J."/>
        </authorList>
    </citation>
    <scope>NUCLEOTIDE SEQUENCE [LARGE SCALE GENOMIC DNA]</scope>
    <source>
        <strain evidence="8 9">SAG 2043</strain>
    </source>
</reference>
<name>A0AAW1PT86_9CHLO</name>
<keyword evidence="2" id="KW-0812">Transmembrane</keyword>
<organism evidence="8 9">
    <name type="scientific">[Myrmecia] bisecta</name>
    <dbReference type="NCBI Taxonomy" id="41462"/>
    <lineage>
        <taxon>Eukaryota</taxon>
        <taxon>Viridiplantae</taxon>
        <taxon>Chlorophyta</taxon>
        <taxon>core chlorophytes</taxon>
        <taxon>Trebouxiophyceae</taxon>
        <taxon>Trebouxiales</taxon>
        <taxon>Trebouxiaceae</taxon>
        <taxon>Myrmecia</taxon>
    </lineage>
</organism>
<evidence type="ECO:0000313" key="9">
    <source>
        <dbReference type="Proteomes" id="UP001489004"/>
    </source>
</evidence>
<evidence type="ECO:0000259" key="7">
    <source>
        <dbReference type="PROSITE" id="PS51352"/>
    </source>
</evidence>
<dbReference type="PANTHER" id="PTHR46854:SF1">
    <property type="entry name" value="5'-ADENYLYLSULFATE REDUCTASE-LIKE 4-RELATED"/>
    <property type="match status" value="1"/>
</dbReference>
<evidence type="ECO:0000256" key="1">
    <source>
        <dbReference type="ARBA" id="ARBA00004167"/>
    </source>
</evidence>
<protein>
    <recommendedName>
        <fullName evidence="7">Thioredoxin domain-containing protein</fullName>
    </recommendedName>
</protein>